<keyword evidence="4" id="KW-1185">Reference proteome</keyword>
<evidence type="ECO:0000313" key="4">
    <source>
        <dbReference type="Proteomes" id="UP000295258"/>
    </source>
</evidence>
<dbReference type="PROSITE" id="PS00086">
    <property type="entry name" value="CYTOCHROME_P450"/>
    <property type="match status" value="1"/>
</dbReference>
<protein>
    <submittedName>
        <fullName evidence="3">Cytochrome P450</fullName>
    </submittedName>
</protein>
<dbReference type="PANTHER" id="PTHR46696">
    <property type="entry name" value="P450, PUTATIVE (EUROFUNG)-RELATED"/>
    <property type="match status" value="1"/>
</dbReference>
<dbReference type="SUPFAM" id="SSF48264">
    <property type="entry name" value="Cytochrome P450"/>
    <property type="match status" value="1"/>
</dbReference>
<keyword evidence="2" id="KW-0560">Oxidoreductase</keyword>
<dbReference type="InterPro" id="IPR002397">
    <property type="entry name" value="Cyt_P450_B"/>
</dbReference>
<dbReference type="Pfam" id="PF00067">
    <property type="entry name" value="p450"/>
    <property type="match status" value="1"/>
</dbReference>
<dbReference type="GO" id="GO:0005506">
    <property type="term" value="F:iron ion binding"/>
    <property type="evidence" value="ECO:0007669"/>
    <property type="project" value="InterPro"/>
</dbReference>
<dbReference type="PANTHER" id="PTHR46696:SF1">
    <property type="entry name" value="CYTOCHROME P450 YJIB-RELATED"/>
    <property type="match status" value="1"/>
</dbReference>
<gene>
    <name evidence="3" type="ORF">E1292_21620</name>
</gene>
<organism evidence="3 4">
    <name type="scientific">Nonomuraea deserti</name>
    <dbReference type="NCBI Taxonomy" id="1848322"/>
    <lineage>
        <taxon>Bacteria</taxon>
        <taxon>Bacillati</taxon>
        <taxon>Actinomycetota</taxon>
        <taxon>Actinomycetes</taxon>
        <taxon>Streptosporangiales</taxon>
        <taxon>Streptosporangiaceae</taxon>
        <taxon>Nonomuraea</taxon>
    </lineage>
</organism>
<dbReference type="InterPro" id="IPR001128">
    <property type="entry name" value="Cyt_P450"/>
</dbReference>
<dbReference type="Proteomes" id="UP000295258">
    <property type="component" value="Unassembled WGS sequence"/>
</dbReference>
<keyword evidence="2" id="KW-0503">Monooxygenase</keyword>
<dbReference type="PRINTS" id="PR00359">
    <property type="entry name" value="BP450"/>
</dbReference>
<accession>A0A4R4VCG6</accession>
<proteinExistence type="inferred from homology"/>
<comment type="caution">
    <text evidence="3">The sequence shown here is derived from an EMBL/GenBank/DDBJ whole genome shotgun (WGS) entry which is preliminary data.</text>
</comment>
<evidence type="ECO:0000313" key="3">
    <source>
        <dbReference type="EMBL" id="TDD03149.1"/>
    </source>
</evidence>
<evidence type="ECO:0000256" key="2">
    <source>
        <dbReference type="RuleBase" id="RU000461"/>
    </source>
</evidence>
<name>A0A4R4VCG6_9ACTN</name>
<keyword evidence="2" id="KW-0479">Metal-binding</keyword>
<evidence type="ECO:0000256" key="1">
    <source>
        <dbReference type="ARBA" id="ARBA00010617"/>
    </source>
</evidence>
<keyword evidence="2" id="KW-0408">Iron</keyword>
<dbReference type="Gene3D" id="1.10.630.10">
    <property type="entry name" value="Cytochrome P450"/>
    <property type="match status" value="1"/>
</dbReference>
<dbReference type="InterPro" id="IPR017972">
    <property type="entry name" value="Cyt_P450_CS"/>
</dbReference>
<dbReference type="AlphaFoldDB" id="A0A4R4VCG6"/>
<sequence length="399" mass="43348">MERVDRQAFYRDPYPVYARARAARGLTFAGELDAWLVARHADVREVLSRPADFSSQGAFRGDVTPSPRAFAELAGAPGNAPVVLSSDGEAHQRYRRPLTRGLSATRVAAARPFIRAAAAGLVASFAAEGGVEWMGGYARPLPATVIGHLLGLDPADVPAAIRAGDRAEDLIFTPMPEDEQIAAAREVAALRHRLVAHAARSREQDNLTGELVRGLAPGPGEPTTRQRDEIVSNTQNLMLAGHLTTTALLGTAVHRLLRDRRQWELLCERPELIPAAIEEAARFEAPVQGFRRRVTRPLTLSGTRLDEGDTVFVSFASAGRDEAVFAEQDVFDIAREPARHLSFGHGVHGCPGALLAREQVRITLELLVRELPGLRLAEGEVTMAATPIHRAPEKLVLAW</sequence>
<dbReference type="InterPro" id="IPR036396">
    <property type="entry name" value="Cyt_P450_sf"/>
</dbReference>
<dbReference type="EMBL" id="SMKO01000057">
    <property type="protein sequence ID" value="TDD03149.1"/>
    <property type="molecule type" value="Genomic_DNA"/>
</dbReference>
<dbReference type="GO" id="GO:0004497">
    <property type="term" value="F:monooxygenase activity"/>
    <property type="evidence" value="ECO:0007669"/>
    <property type="project" value="UniProtKB-KW"/>
</dbReference>
<dbReference type="GO" id="GO:0020037">
    <property type="term" value="F:heme binding"/>
    <property type="evidence" value="ECO:0007669"/>
    <property type="project" value="InterPro"/>
</dbReference>
<comment type="similarity">
    <text evidence="1 2">Belongs to the cytochrome P450 family.</text>
</comment>
<dbReference type="GO" id="GO:0016705">
    <property type="term" value="F:oxidoreductase activity, acting on paired donors, with incorporation or reduction of molecular oxygen"/>
    <property type="evidence" value="ECO:0007669"/>
    <property type="project" value="InterPro"/>
</dbReference>
<reference evidence="3 4" key="1">
    <citation type="submission" date="2019-03" db="EMBL/GenBank/DDBJ databases">
        <title>Draft genome sequences of novel Actinobacteria.</title>
        <authorList>
            <person name="Sahin N."/>
            <person name="Ay H."/>
            <person name="Saygin H."/>
        </authorList>
    </citation>
    <scope>NUCLEOTIDE SEQUENCE [LARGE SCALE GENOMIC DNA]</scope>
    <source>
        <strain evidence="3 4">KC310</strain>
    </source>
</reference>
<keyword evidence="2" id="KW-0349">Heme</keyword>